<dbReference type="AlphaFoldDB" id="A0A832M5V6"/>
<dbReference type="InterPro" id="IPR022573">
    <property type="entry name" value="DUF2887"/>
</dbReference>
<dbReference type="Pfam" id="PF11103">
    <property type="entry name" value="DUF2887"/>
    <property type="match status" value="1"/>
</dbReference>
<sequence length="241" mass="27677">MFGIDGILTPPSEAPHLPLYFIEVMGYRDQKGDLYPGLFSEIFLYLNNHRPLNDWRAVLIFTQRRFDPDLPNHYLDFDNGIRLQRIYLDELPAEVATQSLELGILYLVGIQAEAAPDQARQLIIRAQQELSDSSNRRQIIELIQTVLIYKFPNLTTQEIEAMLGLSELKQTRVYQEAQQEEALTFLLRLLTHKFGTIEAEVQSRLQHLSKTQLEDLGEASLNFTAIADLLTWLQTHAPPSN</sequence>
<dbReference type="PANTHER" id="PTHR35586:SF2">
    <property type="entry name" value="SLL1542 PROTEIN"/>
    <property type="match status" value="1"/>
</dbReference>
<feature type="domain" description="DUF4351" evidence="1">
    <location>
        <begin position="175"/>
        <end position="233"/>
    </location>
</feature>
<gene>
    <name evidence="2" type="ORF">ENR47_10295</name>
</gene>
<comment type="caution">
    <text evidence="2">The sequence shown here is derived from an EMBL/GenBank/DDBJ whole genome shotgun (WGS) entry which is preliminary data.</text>
</comment>
<evidence type="ECO:0000259" key="1">
    <source>
        <dbReference type="Pfam" id="PF14261"/>
    </source>
</evidence>
<dbReference type="EMBL" id="DSRD01000642">
    <property type="protein sequence ID" value="HGW94656.1"/>
    <property type="molecule type" value="Genomic_DNA"/>
</dbReference>
<reference evidence="2" key="1">
    <citation type="journal article" date="2020" name="mSystems">
        <title>Genome- and Community-Level Interaction Insights into Carbon Utilization and Element Cycling Functions of Hydrothermarchaeota in Hydrothermal Sediment.</title>
        <authorList>
            <person name="Zhou Z."/>
            <person name="Liu Y."/>
            <person name="Xu W."/>
            <person name="Pan J."/>
            <person name="Luo Z.H."/>
            <person name="Li M."/>
        </authorList>
    </citation>
    <scope>NUCLEOTIDE SEQUENCE [LARGE SCALE GENOMIC DNA]</scope>
    <source>
        <strain evidence="2">SpSt-402</strain>
    </source>
</reference>
<accession>A0A832M5V6</accession>
<dbReference type="PANTHER" id="PTHR35586">
    <property type="entry name" value="SLL1691 PROTEIN"/>
    <property type="match status" value="1"/>
</dbReference>
<name>A0A832M5V6_9CYAN</name>
<dbReference type="InterPro" id="IPR025587">
    <property type="entry name" value="DUF4351"/>
</dbReference>
<proteinExistence type="predicted"/>
<protein>
    <submittedName>
        <fullName evidence="2">DUF2887 domain-containing protein</fullName>
    </submittedName>
</protein>
<evidence type="ECO:0000313" key="2">
    <source>
        <dbReference type="EMBL" id="HGW94656.1"/>
    </source>
</evidence>
<dbReference type="Pfam" id="PF14261">
    <property type="entry name" value="DUF4351"/>
    <property type="match status" value="1"/>
</dbReference>
<organism evidence="2">
    <name type="scientific">Oscillatoriales cyanobacterium SpSt-402</name>
    <dbReference type="NCBI Taxonomy" id="2282168"/>
    <lineage>
        <taxon>Bacteria</taxon>
        <taxon>Bacillati</taxon>
        <taxon>Cyanobacteriota</taxon>
        <taxon>Cyanophyceae</taxon>
        <taxon>Oscillatoriophycideae</taxon>
        <taxon>Oscillatoriales</taxon>
    </lineage>
</organism>